<sequence>MIKFSFIELTVRHHVMTSEKTKRDFVYAGKAQTSIFLEKPSDTNPYISQTNYLQGYNLKDLVAKKSFSETLLLMFTGELPNQSQAKLLERLMIALIDLGPRHPAVKASMVAGVSKTNAEHLLPIGLSVLGGEANGANEVAACVDFLTQSYQLPPKEVAAKLLEELEPKDIQGEVHICPGFGNQYGSIDEMAVSLVNAVFCDQQLNQSFKFYSWVKTFCLALAPANFSWLKTGLAATVFCELGIPARESIGLFQLLCAPGIFAHGVEQTHKPITAMPILKDEQHIYSPE</sequence>
<dbReference type="EMBL" id="CP026604">
    <property type="protein sequence ID" value="AWB67425.1"/>
    <property type="molecule type" value="Genomic_DNA"/>
</dbReference>
<dbReference type="SUPFAM" id="SSF48256">
    <property type="entry name" value="Citrate synthase"/>
    <property type="match status" value="1"/>
</dbReference>
<dbReference type="Gene3D" id="1.10.580.10">
    <property type="entry name" value="Citrate Synthase, domain 1"/>
    <property type="match status" value="1"/>
</dbReference>
<dbReference type="InterPro" id="IPR036969">
    <property type="entry name" value="Citrate_synthase_sf"/>
</dbReference>
<evidence type="ECO:0000313" key="2">
    <source>
        <dbReference type="Proteomes" id="UP000244441"/>
    </source>
</evidence>
<keyword evidence="2" id="KW-1185">Reference proteome</keyword>
<proteinExistence type="predicted"/>
<dbReference type="GO" id="GO:0046912">
    <property type="term" value="F:acyltransferase activity, acyl groups converted into alkyl on transfer"/>
    <property type="evidence" value="ECO:0007669"/>
    <property type="project" value="InterPro"/>
</dbReference>
<reference evidence="1 2" key="1">
    <citation type="submission" date="2018-01" db="EMBL/GenBank/DDBJ databases">
        <title>Genome sequence of a Cantenovulum-like bacteria.</title>
        <authorList>
            <person name="Tan W.R."/>
            <person name="Lau N.-S."/>
            <person name="Go F."/>
            <person name="Amirul A.-A.A."/>
        </authorList>
    </citation>
    <scope>NUCLEOTIDE SEQUENCE [LARGE SCALE GENOMIC DNA]</scope>
    <source>
        <strain evidence="1 2">CCB-QB4</strain>
    </source>
</reference>
<dbReference type="AlphaFoldDB" id="A0A2S0VT84"/>
<dbReference type="KEGG" id="cate:C2869_13680"/>
<dbReference type="InterPro" id="IPR016142">
    <property type="entry name" value="Citrate_synth-like_lrg_a-sub"/>
</dbReference>
<evidence type="ECO:0000313" key="1">
    <source>
        <dbReference type="EMBL" id="AWB67425.1"/>
    </source>
</evidence>
<dbReference type="Proteomes" id="UP000244441">
    <property type="component" value="Chromosome"/>
</dbReference>
<accession>A0A2S0VT84</accession>
<organism evidence="1 2">
    <name type="scientific">Saccharobesus litoralis</name>
    <dbReference type="NCBI Taxonomy" id="2172099"/>
    <lineage>
        <taxon>Bacteria</taxon>
        <taxon>Pseudomonadati</taxon>
        <taxon>Pseudomonadota</taxon>
        <taxon>Gammaproteobacteria</taxon>
        <taxon>Alteromonadales</taxon>
        <taxon>Alteromonadaceae</taxon>
        <taxon>Saccharobesus</taxon>
    </lineage>
</organism>
<name>A0A2S0VT84_9ALTE</name>
<protein>
    <submittedName>
        <fullName evidence="1">Citrate synthase</fullName>
    </submittedName>
</protein>
<gene>
    <name evidence="1" type="ORF">C2869_13680</name>
</gene>